<proteinExistence type="inferred from homology"/>
<dbReference type="InterPro" id="IPR023031">
    <property type="entry name" value="OPRT"/>
</dbReference>
<feature type="binding site" evidence="6">
    <location>
        <position position="97"/>
    </location>
    <ligand>
        <name>5-phospho-alpha-D-ribose 1-diphosphate</name>
        <dbReference type="ChEBI" id="CHEBI:58017"/>
        <note>ligand shared between dimeric partners</note>
    </ligand>
</feature>
<dbReference type="Gene3D" id="3.40.50.2020">
    <property type="match status" value="1"/>
</dbReference>
<comment type="cofactor">
    <cofactor evidence="6">
        <name>Mg(2+)</name>
        <dbReference type="ChEBI" id="CHEBI:18420"/>
    </cofactor>
</comment>
<feature type="binding site" description="in other chain" evidence="6">
    <location>
        <begin position="123"/>
        <end position="131"/>
    </location>
    <ligand>
        <name>5-phospho-alpha-D-ribose 1-diphosphate</name>
        <dbReference type="ChEBI" id="CHEBI:58017"/>
        <note>ligand shared between dimeric partners</note>
    </ligand>
</feature>
<evidence type="ECO:0000259" key="7">
    <source>
        <dbReference type="Pfam" id="PF00156"/>
    </source>
</evidence>
<dbReference type="CDD" id="cd06223">
    <property type="entry name" value="PRTases_typeI"/>
    <property type="match status" value="1"/>
</dbReference>
<evidence type="ECO:0000313" key="9">
    <source>
        <dbReference type="Proteomes" id="UP000510821"/>
    </source>
</evidence>
<comment type="function">
    <text evidence="6">Catalyzes the transfer of a ribosyl phosphate group from 5-phosphoribose 1-diphosphate to orotate, leading to the formation of orotidine monophosphate (OMP).</text>
</comment>
<dbReference type="NCBIfam" id="TIGR00336">
    <property type="entry name" value="pyrE"/>
    <property type="match status" value="1"/>
</dbReference>
<evidence type="ECO:0000256" key="5">
    <source>
        <dbReference type="ARBA" id="ARBA00022975"/>
    </source>
</evidence>
<dbReference type="GO" id="GO:0000287">
    <property type="term" value="F:magnesium ion binding"/>
    <property type="evidence" value="ECO:0007669"/>
    <property type="project" value="UniProtKB-UniRule"/>
</dbReference>
<dbReference type="InterPro" id="IPR004467">
    <property type="entry name" value="Or_phspho_trans_dom"/>
</dbReference>
<evidence type="ECO:0000256" key="2">
    <source>
        <dbReference type="ARBA" id="ARBA00011971"/>
    </source>
</evidence>
<gene>
    <name evidence="6" type="primary">pyrE</name>
    <name evidence="8" type="ORF">Sv326_1081</name>
</gene>
<dbReference type="Pfam" id="PF00156">
    <property type="entry name" value="Pribosyltran"/>
    <property type="match status" value="1"/>
</dbReference>
<keyword evidence="3 6" id="KW-0328">Glycosyltransferase</keyword>
<dbReference type="PANTHER" id="PTHR19278">
    <property type="entry name" value="OROTATE PHOSPHORIBOSYLTRANSFERASE"/>
    <property type="match status" value="1"/>
</dbReference>
<dbReference type="SUPFAM" id="SSF53271">
    <property type="entry name" value="PRTase-like"/>
    <property type="match status" value="1"/>
</dbReference>
<comment type="catalytic activity">
    <reaction evidence="6">
        <text>orotidine 5'-phosphate + diphosphate = orotate + 5-phospho-alpha-D-ribose 1-diphosphate</text>
        <dbReference type="Rhea" id="RHEA:10380"/>
        <dbReference type="ChEBI" id="CHEBI:30839"/>
        <dbReference type="ChEBI" id="CHEBI:33019"/>
        <dbReference type="ChEBI" id="CHEBI:57538"/>
        <dbReference type="ChEBI" id="CHEBI:58017"/>
        <dbReference type="EC" id="2.4.2.10"/>
    </reaction>
</comment>
<evidence type="ECO:0000256" key="1">
    <source>
        <dbReference type="ARBA" id="ARBA00004889"/>
    </source>
</evidence>
<comment type="pathway">
    <text evidence="1 6">Pyrimidine metabolism; UMP biosynthesis via de novo pathway; UMP from orotate: step 1/2.</text>
</comment>
<keyword evidence="5 6" id="KW-0665">Pyrimidine biosynthesis</keyword>
<name>A0A7D6BLZ1_FERL1</name>
<evidence type="ECO:0000313" key="8">
    <source>
        <dbReference type="EMBL" id="QLJ53256.1"/>
    </source>
</evidence>
<dbReference type="EC" id="2.4.2.10" evidence="2 6"/>
<comment type="subunit">
    <text evidence="6">Homodimer.</text>
</comment>
<feature type="binding site" evidence="6">
    <location>
        <position position="103"/>
    </location>
    <ligand>
        <name>5-phospho-alpha-D-ribose 1-diphosphate</name>
        <dbReference type="ChEBI" id="CHEBI:58017"/>
        <note>ligand shared between dimeric partners</note>
    </ligand>
</feature>
<dbReference type="InterPro" id="IPR029057">
    <property type="entry name" value="PRTase-like"/>
</dbReference>
<organism evidence="8 9">
    <name type="scientific">Fermentimicrarchaeum limneticum</name>
    <dbReference type="NCBI Taxonomy" id="2795018"/>
    <lineage>
        <taxon>Archaea</taxon>
        <taxon>Candidatus Micrarchaeota</taxon>
        <taxon>Candidatus Fermentimicrarchaeales</taxon>
        <taxon>Candidatus Fermentimicrarchaeaceae</taxon>
        <taxon>Candidatus Fermentimicrarchaeum</taxon>
    </lineage>
</organism>
<dbReference type="HAMAP" id="MF_01208">
    <property type="entry name" value="PyrE"/>
    <property type="match status" value="1"/>
</dbReference>
<feature type="binding site" evidence="6">
    <location>
        <position position="101"/>
    </location>
    <ligand>
        <name>5-phospho-alpha-D-ribose 1-diphosphate</name>
        <dbReference type="ChEBI" id="CHEBI:58017"/>
        <note>ligand shared between dimeric partners</note>
    </ligand>
</feature>
<dbReference type="UniPathway" id="UPA00070">
    <property type="reaction ID" value="UER00119"/>
</dbReference>
<evidence type="ECO:0000256" key="3">
    <source>
        <dbReference type="ARBA" id="ARBA00022676"/>
    </source>
</evidence>
<feature type="domain" description="Phosphoribosyltransferase" evidence="7">
    <location>
        <begin position="50"/>
        <end position="154"/>
    </location>
</feature>
<dbReference type="InterPro" id="IPR000836">
    <property type="entry name" value="PRTase_dom"/>
</dbReference>
<reference evidence="9" key="1">
    <citation type="submission" date="2020-07" db="EMBL/GenBank/DDBJ databases">
        <title>Metabolic diversity and evolutionary history of the archaeal phylum ###Micrarchaeota### uncovered from a freshwater lake metagenome.</title>
        <authorList>
            <person name="Kadnikov V.V."/>
            <person name="Savvichev A.S."/>
            <person name="Mardanov A.V."/>
            <person name="Beletsky A.V."/>
            <person name="Chupakov A.V."/>
            <person name="Kokryatskaya N.M."/>
            <person name="Pimenov N.V."/>
            <person name="Ravin N.V."/>
        </authorList>
    </citation>
    <scope>NUCLEOTIDE SEQUENCE [LARGE SCALE GENOMIC DNA]</scope>
</reference>
<dbReference type="GO" id="GO:0004588">
    <property type="term" value="F:orotate phosphoribosyltransferase activity"/>
    <property type="evidence" value="ECO:0007669"/>
    <property type="project" value="UniProtKB-UniRule"/>
</dbReference>
<dbReference type="GO" id="GO:0044205">
    <property type="term" value="P:'de novo' UMP biosynthetic process"/>
    <property type="evidence" value="ECO:0007669"/>
    <property type="project" value="UniProtKB-UniRule"/>
</dbReference>
<evidence type="ECO:0000256" key="6">
    <source>
        <dbReference type="HAMAP-Rule" id="MF_01208"/>
    </source>
</evidence>
<protein>
    <recommendedName>
        <fullName evidence="2 6">Orotate phosphoribosyltransferase</fullName>
        <shortName evidence="6">OPRT</shortName>
        <shortName evidence="6">OPRTase</shortName>
        <ecNumber evidence="2 6">2.4.2.10</ecNumber>
    </recommendedName>
</protein>
<evidence type="ECO:0000256" key="4">
    <source>
        <dbReference type="ARBA" id="ARBA00022679"/>
    </source>
</evidence>
<sequence>MSKERIADILLDIGAVTLSPQKPYRYASGILSPIYTDCRLLMSHVKEREEVIDAFEKVLREGVGLQNVDCLAAVASSGIPHAAWLAERIKKPMVYVRKEEKEHGKQNLIEGRLEKNARVVVIEDLVSQGGSSLNAVKAAKAAGAKPTHCVVIFTYQMPKSVEGFKAEGVELIPLTDITTLVKRATAKKIISKEQEGVVLEWTQDTAGWGKKKGFE</sequence>
<dbReference type="GO" id="GO:0019856">
    <property type="term" value="P:pyrimidine nucleobase biosynthetic process"/>
    <property type="evidence" value="ECO:0007669"/>
    <property type="project" value="TreeGrafter"/>
</dbReference>
<comment type="similarity">
    <text evidence="6">Belongs to the purine/pyrimidine phosphoribosyltransferase family. PyrE subfamily.</text>
</comment>
<comment type="caution">
    <text evidence="6">Lacks conserved residue(s) required for the propagation of feature annotation.</text>
</comment>
<keyword evidence="6" id="KW-0460">Magnesium</keyword>
<dbReference type="KEGG" id="flt:Sv326_1081"/>
<dbReference type="AlphaFoldDB" id="A0A7D6BLZ1"/>
<dbReference type="EMBL" id="CP058998">
    <property type="protein sequence ID" value="QLJ53256.1"/>
    <property type="molecule type" value="Genomic_DNA"/>
</dbReference>
<dbReference type="Proteomes" id="UP000510821">
    <property type="component" value="Chromosome"/>
</dbReference>
<keyword evidence="4 6" id="KW-0808">Transferase</keyword>
<dbReference type="PANTHER" id="PTHR19278:SF9">
    <property type="entry name" value="URIDINE 5'-MONOPHOSPHATE SYNTHASE"/>
    <property type="match status" value="1"/>
</dbReference>
<accession>A0A7D6BLZ1</accession>
<feature type="binding site" description="in other chain" evidence="6">
    <location>
        <position position="98"/>
    </location>
    <ligand>
        <name>5-phospho-alpha-D-ribose 1-diphosphate</name>
        <dbReference type="ChEBI" id="CHEBI:58017"/>
        <note>ligand shared between dimeric partners</note>
    </ligand>
</feature>